<evidence type="ECO:0000256" key="1">
    <source>
        <dbReference type="SAM" id="MobiDB-lite"/>
    </source>
</evidence>
<feature type="region of interest" description="Disordered" evidence="1">
    <location>
        <begin position="38"/>
        <end position="74"/>
    </location>
</feature>
<organism evidence="3 4">
    <name type="scientific">Lasius platythorax</name>
    <dbReference type="NCBI Taxonomy" id="488582"/>
    <lineage>
        <taxon>Eukaryota</taxon>
        <taxon>Metazoa</taxon>
        <taxon>Ecdysozoa</taxon>
        <taxon>Arthropoda</taxon>
        <taxon>Hexapoda</taxon>
        <taxon>Insecta</taxon>
        <taxon>Pterygota</taxon>
        <taxon>Neoptera</taxon>
        <taxon>Endopterygota</taxon>
        <taxon>Hymenoptera</taxon>
        <taxon>Apocrita</taxon>
        <taxon>Aculeata</taxon>
        <taxon>Formicoidea</taxon>
        <taxon>Formicidae</taxon>
        <taxon>Formicinae</taxon>
        <taxon>Lasius</taxon>
        <taxon>Lasius</taxon>
    </lineage>
</organism>
<keyword evidence="4" id="KW-1185">Reference proteome</keyword>
<evidence type="ECO:0000313" key="3">
    <source>
        <dbReference type="EMBL" id="CAL1677284.1"/>
    </source>
</evidence>
<proteinExistence type="predicted"/>
<dbReference type="EMBL" id="OZ034835">
    <property type="protein sequence ID" value="CAL1677284.1"/>
    <property type="molecule type" value="Genomic_DNA"/>
</dbReference>
<name>A0AAV2NBZ1_9HYME</name>
<dbReference type="GO" id="GO:0044528">
    <property type="term" value="P:regulation of mitochondrial mRNA stability"/>
    <property type="evidence" value="ECO:0007669"/>
    <property type="project" value="InterPro"/>
</dbReference>
<dbReference type="InterPro" id="IPR013579">
    <property type="entry name" value="FAST_2"/>
</dbReference>
<feature type="domain" description="RAP" evidence="2">
    <location>
        <begin position="469"/>
        <end position="527"/>
    </location>
</feature>
<dbReference type="PROSITE" id="PS51286">
    <property type="entry name" value="RAP"/>
    <property type="match status" value="1"/>
</dbReference>
<evidence type="ECO:0000313" key="4">
    <source>
        <dbReference type="Proteomes" id="UP001497644"/>
    </source>
</evidence>
<dbReference type="InterPro" id="IPR013584">
    <property type="entry name" value="RAP"/>
</dbReference>
<dbReference type="SMART" id="SM00952">
    <property type="entry name" value="RAP"/>
    <property type="match status" value="1"/>
</dbReference>
<dbReference type="Pfam" id="PF08373">
    <property type="entry name" value="RAP"/>
    <property type="match status" value="1"/>
</dbReference>
<dbReference type="AlphaFoldDB" id="A0AAV2NBZ1"/>
<dbReference type="Proteomes" id="UP001497644">
    <property type="component" value="Chromosome 12"/>
</dbReference>
<accession>A0AAV2NBZ1</accession>
<dbReference type="InterPro" id="IPR010622">
    <property type="entry name" value="FAST_Leu-rich"/>
</dbReference>
<protein>
    <recommendedName>
        <fullName evidence="2">RAP domain-containing protein</fullName>
    </recommendedName>
</protein>
<dbReference type="Pfam" id="PF08368">
    <property type="entry name" value="FAST_2"/>
    <property type="match status" value="1"/>
</dbReference>
<gene>
    <name evidence="3" type="ORF">LPLAT_LOCUS3316</name>
</gene>
<sequence>MTMLQFSATLYTATARLTPRSSWRFTALIASNSSTTGTSEQAAASAKKDDATKFSEIQDNISKKEEKQKSKKTGIQTKFYSPGKRWFSENDTIFSKRFQAAKSINDLLDLAMLPNLSMNNALKLISSITNQINSGKSQLVNIEADERFIHLRKIVKTGTEIRIANDDLSRYSQLSTPAMIEVMASLREQGKRHTPLLRMLSYNIVKYNITLTMKQSATLLYSMAVLNFPDKILLEKITSDLLECIPNSTNVTNRSIITSLGFLRYKNEDILNAFCNTLFKESLNYKFHDYSSILQTFAALQYKSECANSFIKNFAEQSGPFNTSSAEWLDIVWSLAVLGVVRPRHVEFVLDPTFMERLIGSSKLNISKKLKLLNVNAIAQFVLKDYKGPLLDEDSEVFNNILIRSKEKQLYIDALSETLTKILPSPSYFKTNFNTNMGFLLDAEYRINDQHKPIKVEDWNEQSKNVRRIAIMVHHYHDYCRGQNDLVGSAYLHTELLKAKGYDLITISYENFSIQDKIDKRINYLKQCMNSVQEIKSI</sequence>
<reference evidence="3" key="1">
    <citation type="submission" date="2024-04" db="EMBL/GenBank/DDBJ databases">
        <authorList>
            <consortium name="Molecular Ecology Group"/>
        </authorList>
    </citation>
    <scope>NUCLEOTIDE SEQUENCE</scope>
</reference>
<dbReference type="Pfam" id="PF06743">
    <property type="entry name" value="FAST_1"/>
    <property type="match status" value="1"/>
</dbReference>
<evidence type="ECO:0000259" key="2">
    <source>
        <dbReference type="PROSITE" id="PS51286"/>
    </source>
</evidence>